<dbReference type="EMBL" id="CP032322">
    <property type="protein sequence ID" value="QCN96783.1"/>
    <property type="molecule type" value="Genomic_DNA"/>
</dbReference>
<dbReference type="InterPro" id="IPR029060">
    <property type="entry name" value="PIN-like_dom_sf"/>
</dbReference>
<keyword evidence="3" id="KW-0614">Plasmid</keyword>
<dbReference type="KEGG" id="aare:D3093_15800"/>
<gene>
    <name evidence="3" type="ORF">D3093_15800</name>
</gene>
<evidence type="ECO:0000313" key="3">
    <source>
        <dbReference type="EMBL" id="QCN96783.1"/>
    </source>
</evidence>
<evidence type="ECO:0000259" key="2">
    <source>
        <dbReference type="Pfam" id="PF01850"/>
    </source>
</evidence>
<accession>A0A4D8PDD9</accession>
<dbReference type="Proteomes" id="UP000298595">
    <property type="component" value="Plasmid p1"/>
</dbReference>
<dbReference type="CDD" id="cd09873">
    <property type="entry name" value="PIN_Pae0151-like"/>
    <property type="match status" value="1"/>
</dbReference>
<protein>
    <submittedName>
        <fullName evidence="3">PIN domain-containing protein</fullName>
    </submittedName>
</protein>
<dbReference type="InterPro" id="IPR051619">
    <property type="entry name" value="TypeII_TA_RNase_PINc/VapC"/>
</dbReference>
<organism evidence="3 4">
    <name type="scientific">Azospirillum argentinense</name>
    <dbReference type="NCBI Taxonomy" id="2970906"/>
    <lineage>
        <taxon>Bacteria</taxon>
        <taxon>Pseudomonadati</taxon>
        <taxon>Pseudomonadota</taxon>
        <taxon>Alphaproteobacteria</taxon>
        <taxon>Rhodospirillales</taxon>
        <taxon>Azospirillaceae</taxon>
        <taxon>Azospirillum</taxon>
    </lineage>
</organism>
<evidence type="ECO:0000256" key="1">
    <source>
        <dbReference type="ARBA" id="ARBA00022842"/>
    </source>
</evidence>
<dbReference type="InterPro" id="IPR044153">
    <property type="entry name" value="PIN_Pae0151-like"/>
</dbReference>
<dbReference type="SUPFAM" id="SSF88723">
    <property type="entry name" value="PIN domain-like"/>
    <property type="match status" value="1"/>
</dbReference>
<dbReference type="InterPro" id="IPR002716">
    <property type="entry name" value="PIN_dom"/>
</dbReference>
<keyword evidence="1" id="KW-0460">Magnesium</keyword>
<dbReference type="RefSeq" id="WP_137116245.1">
    <property type="nucleotide sequence ID" value="NZ_CP032322.1"/>
</dbReference>
<feature type="domain" description="PIN" evidence="2">
    <location>
        <begin position="3"/>
        <end position="119"/>
    </location>
</feature>
<dbReference type="AlphaFoldDB" id="A0A4D8PDD9"/>
<sequence>MNVVDASVALRWSIQDGYTPLAQELVSGGGMLVAPDLVVPEVTNALWKMRRSGLIGEEQANRALAEIPQAYTMLVPTSGLIRRAFSIAATLDHPAYDCFYLALSEELGAPLVTPDKRLHARTRSTPWETLTVLLGGGTVAV</sequence>
<geneLocation type="plasmid" evidence="3 4">
    <name>p1</name>
</geneLocation>
<dbReference type="Gene3D" id="3.40.50.1010">
    <property type="entry name" value="5'-nuclease"/>
    <property type="match status" value="1"/>
</dbReference>
<name>A0A4D8PDD9_9PROT</name>
<dbReference type="PANTHER" id="PTHR35901">
    <property type="entry name" value="RIBONUCLEASE VAPC3"/>
    <property type="match status" value="1"/>
</dbReference>
<evidence type="ECO:0000313" key="4">
    <source>
        <dbReference type="Proteomes" id="UP000298595"/>
    </source>
</evidence>
<proteinExistence type="predicted"/>
<dbReference type="Pfam" id="PF01850">
    <property type="entry name" value="PIN"/>
    <property type="match status" value="1"/>
</dbReference>
<reference evidence="3 4" key="1">
    <citation type="submission" date="2018-09" db="EMBL/GenBank/DDBJ databases">
        <title>Whole genome based analysis of evolution and adaptive divergence in Indian and Brazilian strains of Azospirillum brasilense.</title>
        <authorList>
            <person name="Singh C."/>
            <person name="Tripathi A.K."/>
        </authorList>
    </citation>
    <scope>NUCLEOTIDE SEQUENCE [LARGE SCALE GENOMIC DNA]</scope>
    <source>
        <strain evidence="3 4">MTCC4035</strain>
        <plasmid evidence="3 4">p1</plasmid>
    </source>
</reference>
<dbReference type="PANTHER" id="PTHR35901:SF1">
    <property type="entry name" value="EXONUCLEASE VAPC9"/>
    <property type="match status" value="1"/>
</dbReference>